<dbReference type="Proteomes" id="UP000535543">
    <property type="component" value="Unassembled WGS sequence"/>
</dbReference>
<dbReference type="Gene3D" id="3.40.50.12370">
    <property type="match status" value="1"/>
</dbReference>
<accession>A0A848KCL9</accession>
<dbReference type="PANTHER" id="PTHR46268:SF6">
    <property type="entry name" value="UNIVERSAL STRESS PROTEIN UP12"/>
    <property type="match status" value="1"/>
</dbReference>
<organism evidence="3 4">
    <name type="scientific">Antrihabitans stalactiti</name>
    <dbReference type="NCBI Taxonomy" id="2584121"/>
    <lineage>
        <taxon>Bacteria</taxon>
        <taxon>Bacillati</taxon>
        <taxon>Actinomycetota</taxon>
        <taxon>Actinomycetes</taxon>
        <taxon>Mycobacteriales</taxon>
        <taxon>Nocardiaceae</taxon>
        <taxon>Antrihabitans</taxon>
    </lineage>
</organism>
<gene>
    <name evidence="3" type="ORF">FGL95_16405</name>
</gene>
<feature type="domain" description="UspA" evidence="2">
    <location>
        <begin position="4"/>
        <end position="127"/>
    </location>
</feature>
<dbReference type="SUPFAM" id="SSF52402">
    <property type="entry name" value="Adenine nucleotide alpha hydrolases-like"/>
    <property type="match status" value="2"/>
</dbReference>
<sequence length="261" mass="26719">MESYPRVIVGTDGSPDATAAVSLGARVASSLGVPLTILVAYDGDSGRDREWAEGIATAAATLAKGGGATDVTSNPAAGEPDDVLLGAAEENPEALLIVGSSGLTKATGRLFGSTSNKLAHHSLADVLYARDPLPHAWNFVGLATDGSDTSVKAVRRGLILARALKAKPRLITAAKNEEAGAETLAEVAAKIGELPDGVELQREVIPNSDADSALTGKAWKWELLVIGNRGMSGPARLLGSVANKVTHGAESNLLLVNTSRG</sequence>
<dbReference type="Pfam" id="PF00582">
    <property type="entry name" value="Usp"/>
    <property type="match status" value="2"/>
</dbReference>
<proteinExistence type="inferred from homology"/>
<keyword evidence="4" id="KW-1185">Reference proteome</keyword>
<dbReference type="InterPro" id="IPR006015">
    <property type="entry name" value="Universal_stress_UspA"/>
</dbReference>
<evidence type="ECO:0000313" key="4">
    <source>
        <dbReference type="Proteomes" id="UP000535543"/>
    </source>
</evidence>
<reference evidence="3 4" key="2">
    <citation type="submission" date="2020-06" db="EMBL/GenBank/DDBJ databases">
        <title>Antribacter stalactiti gen. nov., sp. nov., a new member of the family Nacardiaceae isolated from a cave.</title>
        <authorList>
            <person name="Kim I.S."/>
        </authorList>
    </citation>
    <scope>NUCLEOTIDE SEQUENCE [LARGE SCALE GENOMIC DNA]</scope>
    <source>
        <strain evidence="3 4">YC2-7</strain>
    </source>
</reference>
<name>A0A848KCL9_9NOCA</name>
<dbReference type="AlphaFoldDB" id="A0A848KCL9"/>
<evidence type="ECO:0000256" key="1">
    <source>
        <dbReference type="ARBA" id="ARBA00008791"/>
    </source>
</evidence>
<dbReference type="PANTHER" id="PTHR46268">
    <property type="entry name" value="STRESS RESPONSE PROTEIN NHAX"/>
    <property type="match status" value="1"/>
</dbReference>
<dbReference type="PRINTS" id="PR01438">
    <property type="entry name" value="UNVRSLSTRESS"/>
</dbReference>
<evidence type="ECO:0000313" key="3">
    <source>
        <dbReference type="EMBL" id="NMN96623.1"/>
    </source>
</evidence>
<comment type="caution">
    <text evidence="3">The sequence shown here is derived from an EMBL/GenBank/DDBJ whole genome shotgun (WGS) entry which is preliminary data.</text>
</comment>
<reference evidence="3 4" key="1">
    <citation type="submission" date="2019-05" db="EMBL/GenBank/DDBJ databases">
        <authorList>
            <person name="Lee S.D."/>
        </authorList>
    </citation>
    <scope>NUCLEOTIDE SEQUENCE [LARGE SCALE GENOMIC DNA]</scope>
    <source>
        <strain evidence="3 4">YC2-7</strain>
    </source>
</reference>
<dbReference type="InterPro" id="IPR006016">
    <property type="entry name" value="UspA"/>
</dbReference>
<dbReference type="EMBL" id="VCQU01000005">
    <property type="protein sequence ID" value="NMN96623.1"/>
    <property type="molecule type" value="Genomic_DNA"/>
</dbReference>
<protein>
    <submittedName>
        <fullName evidence="3">Universal stress protein</fullName>
    </submittedName>
</protein>
<evidence type="ECO:0000259" key="2">
    <source>
        <dbReference type="Pfam" id="PF00582"/>
    </source>
</evidence>
<dbReference type="RefSeq" id="WP_169588723.1">
    <property type="nucleotide sequence ID" value="NZ_VCQU01000005.1"/>
</dbReference>
<feature type="domain" description="UspA" evidence="2">
    <location>
        <begin position="141"/>
        <end position="256"/>
    </location>
</feature>
<comment type="similarity">
    <text evidence="1">Belongs to the universal stress protein A family.</text>
</comment>
<dbReference type="CDD" id="cd00293">
    <property type="entry name" value="USP-like"/>
    <property type="match status" value="2"/>
</dbReference>